<comment type="caution">
    <text evidence="3">The sequence shown here is derived from an EMBL/GenBank/DDBJ whole genome shotgun (WGS) entry which is preliminary data.</text>
</comment>
<dbReference type="Pfam" id="PF10335">
    <property type="entry name" value="DUF294_C"/>
    <property type="match status" value="1"/>
</dbReference>
<reference evidence="3 4" key="1">
    <citation type="submission" date="2020-09" db="EMBL/GenBank/DDBJ databases">
        <title>Paenibacillus sp. strain PR3 16S rRNA gene Genome sequencing and assembly.</title>
        <authorList>
            <person name="Kim J."/>
        </authorList>
    </citation>
    <scope>NUCLEOTIDE SEQUENCE [LARGE SCALE GENOMIC DNA]</scope>
    <source>
        <strain evidence="3 4">PR3</strain>
    </source>
</reference>
<evidence type="ECO:0000313" key="4">
    <source>
        <dbReference type="Proteomes" id="UP000609346"/>
    </source>
</evidence>
<dbReference type="Proteomes" id="UP000609346">
    <property type="component" value="Unassembled WGS sequence"/>
</dbReference>
<dbReference type="SUPFAM" id="SSF81301">
    <property type="entry name" value="Nucleotidyltransferase"/>
    <property type="match status" value="1"/>
</dbReference>
<protein>
    <recommendedName>
        <fullName evidence="5">CBS domain-containing protein</fullName>
    </recommendedName>
</protein>
<dbReference type="InterPro" id="IPR018821">
    <property type="entry name" value="DUF294_put_nucleoTrafse_sb-bd"/>
</dbReference>
<feature type="domain" description="DUF294" evidence="2">
    <location>
        <begin position="211"/>
        <end position="348"/>
    </location>
</feature>
<dbReference type="InterPro" id="IPR005105">
    <property type="entry name" value="GlnD_Uridyltrans_N"/>
</dbReference>
<dbReference type="InterPro" id="IPR043519">
    <property type="entry name" value="NT_sf"/>
</dbReference>
<evidence type="ECO:0000259" key="1">
    <source>
        <dbReference type="Pfam" id="PF03445"/>
    </source>
</evidence>
<accession>A0ABR8MWZ3</accession>
<dbReference type="Pfam" id="PF03445">
    <property type="entry name" value="DUF294"/>
    <property type="match status" value="1"/>
</dbReference>
<evidence type="ECO:0008006" key="5">
    <source>
        <dbReference type="Google" id="ProtNLM"/>
    </source>
</evidence>
<dbReference type="RefSeq" id="WP_191203854.1">
    <property type="nucleotide sequence ID" value="NZ_JACXZA010000003.1"/>
</dbReference>
<evidence type="ECO:0000259" key="2">
    <source>
        <dbReference type="Pfam" id="PF10335"/>
    </source>
</evidence>
<dbReference type="CDD" id="cd05401">
    <property type="entry name" value="NT_GlnE_GlnD_like"/>
    <property type="match status" value="1"/>
</dbReference>
<proteinExistence type="predicted"/>
<sequence>MSDPQRLQLLRSINEAADADALRSSRDHVNDRMASKRSELPIDQFYTELNEAYDAIIIRAISLAEAHMARVGMGSPPVPYAYLLFGSGGRGEQTLSSDQDSGLVYENEPNAEKAEANRNYFAQLSKQVVIVLERLGFPRCEGNVLSDNPSWSMCLSSWNKQLDDWFEQPSWEAVRYLLIVADGRSVHGTSSLLDRMKDHFFANMAKHPNIVGRMLENTMRHKVLVGIFGQLLKERYGEDTGSIDMKYGAYIPMVNAIRLLAIQQGIRSTSTLERMKALHAANVLSEEDAQSYGQAFQLFLQLRLMTTEKLERGMYANNGKLAVRSLTREMIEQLKKGLRIGKRLQRRIIKETSVRLK</sequence>
<organism evidence="3 4">
    <name type="scientific">Paenibacillus terricola</name>
    <dbReference type="NCBI Taxonomy" id="2763503"/>
    <lineage>
        <taxon>Bacteria</taxon>
        <taxon>Bacillati</taxon>
        <taxon>Bacillota</taxon>
        <taxon>Bacilli</taxon>
        <taxon>Bacillales</taxon>
        <taxon>Paenibacillaceae</taxon>
        <taxon>Paenibacillus</taxon>
    </lineage>
</organism>
<gene>
    <name evidence="3" type="ORF">H8B09_12300</name>
</gene>
<feature type="domain" description="Protein-PII uridylyltransferase N-terminal" evidence="1">
    <location>
        <begin position="41"/>
        <end position="170"/>
    </location>
</feature>
<keyword evidence="4" id="KW-1185">Reference proteome</keyword>
<evidence type="ECO:0000313" key="3">
    <source>
        <dbReference type="EMBL" id="MBD3919537.1"/>
    </source>
</evidence>
<dbReference type="EMBL" id="JACXZA010000003">
    <property type="protein sequence ID" value="MBD3919537.1"/>
    <property type="molecule type" value="Genomic_DNA"/>
</dbReference>
<dbReference type="Gene3D" id="3.30.460.10">
    <property type="entry name" value="Beta Polymerase, domain 2"/>
    <property type="match status" value="1"/>
</dbReference>
<name>A0ABR8MWZ3_9BACL</name>